<dbReference type="PANTHER" id="PTHR43397:SF1">
    <property type="entry name" value="ERGOTHIONEINE BIOSYNTHESIS PROTEIN 1"/>
    <property type="match status" value="1"/>
</dbReference>
<evidence type="ECO:0000259" key="1">
    <source>
        <dbReference type="Pfam" id="PF03781"/>
    </source>
</evidence>
<dbReference type="EC" id="1.14.99.50" evidence="2"/>
<feature type="domain" description="Sulfatase-modifying factor enzyme-like" evidence="1">
    <location>
        <begin position="313"/>
        <end position="380"/>
    </location>
</feature>
<dbReference type="Gene3D" id="3.90.1580.10">
    <property type="entry name" value="paralog of FGE (formylglycine-generating enzyme)"/>
    <property type="match status" value="2"/>
</dbReference>
<dbReference type="InterPro" id="IPR034660">
    <property type="entry name" value="DinB/YfiT-like"/>
</dbReference>
<dbReference type="InterPro" id="IPR042095">
    <property type="entry name" value="SUMF_sf"/>
</dbReference>
<dbReference type="InterPro" id="IPR051128">
    <property type="entry name" value="EgtD_Methyltrsf_superfamily"/>
</dbReference>
<evidence type="ECO:0000313" key="3">
    <source>
        <dbReference type="Proteomes" id="UP001161160"/>
    </source>
</evidence>
<dbReference type="InterPro" id="IPR005532">
    <property type="entry name" value="SUMF_dom"/>
</dbReference>
<proteinExistence type="predicted"/>
<sequence length="383" mass="44574">MTKSDFLQYAPWPSSQTLLKSLERSALITRTVIGNLSQGQEIVSISSNLNPPHWEFGHLIWFHEFWVHRCGLESNPSILSDADALFNSSGIVHDERWQVQLPPLDTLQNYFSDVIERTFTILRSGSLTPEQAYFIQLSLHHQDMHNEAFAYMWQSLAYAWPLDFDADSVAMQSLDLRPCYIDFDECLFQSGSTSQAGFIFDNEKWQHEVLVPQFSISSHAVSNKEYLTFLEAQIASGGSPSEHQPAYWKKKGDIWFERFFDQWLEIDIKAPVRHISAHNAEQYCLWRGVRLPTENELSLLMASPHADWLPSELWEWTSSTFMPFEGFSSDPYQDYSAPWFDGKHRVLKGWSSFTPNYLRRPQFRNFYLPSRSDFFCGFRTCLI</sequence>
<feature type="domain" description="Sulfatase-modifying factor enzyme-like" evidence="1">
    <location>
        <begin position="188"/>
        <end position="297"/>
    </location>
</feature>
<name>A0AA43S7N6_9BURK</name>
<dbReference type="PANTHER" id="PTHR43397">
    <property type="entry name" value="ERGOTHIONEINE BIOSYNTHESIS PROTEIN 1"/>
    <property type="match status" value="1"/>
</dbReference>
<accession>A0AA43S7N6</accession>
<dbReference type="RefSeq" id="WP_280742162.1">
    <property type="nucleotide sequence ID" value="NZ_JARXVV010000015.1"/>
</dbReference>
<dbReference type="EMBL" id="JARXYA010000028">
    <property type="protein sequence ID" value="MDH6505016.1"/>
    <property type="molecule type" value="Genomic_DNA"/>
</dbReference>
<dbReference type="Proteomes" id="UP001161160">
    <property type="component" value="Unassembled WGS sequence"/>
</dbReference>
<organism evidence="2 3">
    <name type="scientific">Polynucleobacter sphagniphilus</name>
    <dbReference type="NCBI Taxonomy" id="1743169"/>
    <lineage>
        <taxon>Bacteria</taxon>
        <taxon>Pseudomonadati</taxon>
        <taxon>Pseudomonadota</taxon>
        <taxon>Betaproteobacteria</taxon>
        <taxon>Burkholderiales</taxon>
        <taxon>Burkholderiaceae</taxon>
        <taxon>Polynucleobacter</taxon>
    </lineage>
</organism>
<dbReference type="SUPFAM" id="SSF56436">
    <property type="entry name" value="C-type lectin-like"/>
    <property type="match status" value="1"/>
</dbReference>
<dbReference type="NCBIfam" id="TIGR04373">
    <property type="entry name" value="egtB_X_signatur"/>
    <property type="match status" value="1"/>
</dbReference>
<keyword evidence="3" id="KW-1185">Reference proteome</keyword>
<evidence type="ECO:0000313" key="2">
    <source>
        <dbReference type="EMBL" id="MDH6505016.1"/>
    </source>
</evidence>
<keyword evidence="2" id="KW-0560">Oxidoreductase</keyword>
<reference evidence="2" key="1">
    <citation type="submission" date="2023-04" db="EMBL/GenBank/DDBJ databases">
        <title>Genome Encyclopedia of Bacteria and Archaea VI: Functional Genomics of Type Strains.</title>
        <authorList>
            <person name="Whitman W."/>
        </authorList>
    </citation>
    <scope>NUCLEOTIDE SEQUENCE</scope>
    <source>
        <strain evidence="2">Enz.4-51</strain>
    </source>
</reference>
<dbReference type="Gene3D" id="1.20.120.450">
    <property type="entry name" value="dinb family like domain"/>
    <property type="match status" value="1"/>
</dbReference>
<protein>
    <submittedName>
        <fullName evidence="2">Iron(II)-dependent oxidoreductase</fullName>
        <ecNumber evidence="2">1.14.99.50</ecNumber>
    </submittedName>
</protein>
<dbReference type="InterPro" id="IPR030809">
    <property type="entry name" value="EgtB_signatur"/>
</dbReference>
<dbReference type="GeneID" id="83596243"/>
<comment type="caution">
    <text evidence="2">The sequence shown here is derived from an EMBL/GenBank/DDBJ whole genome shotgun (WGS) entry which is preliminary data.</text>
</comment>
<dbReference type="GO" id="GO:0044875">
    <property type="term" value="F:gamma-glutamyl hercynylcysteine sulfoxide synthase activity"/>
    <property type="evidence" value="ECO:0007669"/>
    <property type="project" value="UniProtKB-EC"/>
</dbReference>
<dbReference type="InterPro" id="IPR016187">
    <property type="entry name" value="CTDL_fold"/>
</dbReference>
<dbReference type="Pfam" id="PF03781">
    <property type="entry name" value="FGE-sulfatase"/>
    <property type="match status" value="2"/>
</dbReference>
<dbReference type="SUPFAM" id="SSF109854">
    <property type="entry name" value="DinB/YfiT-like putative metalloenzymes"/>
    <property type="match status" value="1"/>
</dbReference>
<gene>
    <name evidence="2" type="ORF">M2127_002346</name>
</gene>
<dbReference type="AlphaFoldDB" id="A0AA43S7N6"/>